<dbReference type="InterPro" id="IPR036093">
    <property type="entry name" value="NAC_dom_sf"/>
</dbReference>
<reference evidence="2 3" key="1">
    <citation type="submission" date="2018-04" db="EMBL/GenBank/DDBJ databases">
        <authorList>
            <person name="Vogel A."/>
        </authorList>
    </citation>
    <scope>NUCLEOTIDE SEQUENCE [LARGE SCALE GENOMIC DNA]</scope>
</reference>
<dbReference type="EMBL" id="OOIL02001800">
    <property type="protein sequence ID" value="VFQ78508.1"/>
    <property type="molecule type" value="Genomic_DNA"/>
</dbReference>
<dbReference type="Proteomes" id="UP000595140">
    <property type="component" value="Unassembled WGS sequence"/>
</dbReference>
<evidence type="ECO:0000256" key="1">
    <source>
        <dbReference type="SAM" id="MobiDB-lite"/>
    </source>
</evidence>
<keyword evidence="3" id="KW-1185">Reference proteome</keyword>
<feature type="compositionally biased region" description="Basic and acidic residues" evidence="1">
    <location>
        <begin position="258"/>
        <end position="267"/>
    </location>
</feature>
<protein>
    <submittedName>
        <fullName evidence="2">Uncharacterized protein</fullName>
    </submittedName>
</protein>
<dbReference type="AlphaFoldDB" id="A0A484LRQ8"/>
<evidence type="ECO:0000313" key="3">
    <source>
        <dbReference type="Proteomes" id="UP000595140"/>
    </source>
</evidence>
<accession>A0A484LRQ8</accession>
<feature type="region of interest" description="Disordered" evidence="1">
    <location>
        <begin position="181"/>
        <end position="205"/>
    </location>
</feature>
<evidence type="ECO:0000313" key="2">
    <source>
        <dbReference type="EMBL" id="VFQ78508.1"/>
    </source>
</evidence>
<feature type="region of interest" description="Disordered" evidence="1">
    <location>
        <begin position="245"/>
        <end position="267"/>
    </location>
</feature>
<name>A0A484LRQ8_9ASTE</name>
<proteinExistence type="predicted"/>
<dbReference type="GO" id="GO:0003677">
    <property type="term" value="F:DNA binding"/>
    <property type="evidence" value="ECO:0007669"/>
    <property type="project" value="InterPro"/>
</dbReference>
<sequence>MAAPPAEAPWTTDPEVEKYLSELPSGYRFRPTDGELVVDYLRNKILDQVADDYVLVKIYHKNMMKSNFSIPAPQVLQQDPLQDNNAVAADHQQEDNDKALVPITIVAAESHHNQDSDEGMEEYHHNNMNNNSSFAALQVPDYNDEDFIEGMNLLILHQDNEGMINLFIHQQEEAPLLLLPNDHHQHHPQDDSGKNDDGMNNHQEDKSLLPNAYAAAQSSSSSSSSQYNDEAMMNFLIQQEEIKPTLPNTSPTLHHHQHEHDDAPNDHLHYLLNDNREAQHQHPTNTLSPCIAQDYMMLSDFASGDERLQVESSAPFPTSPIRYDDDCSYPLEDFCDIWSESYHQDLMFAPQDAAYDAHYYHELDNNNKRQRLI</sequence>
<gene>
    <name evidence="2" type="ORF">CCAM_LOCUS20284</name>
</gene>
<dbReference type="GO" id="GO:0006355">
    <property type="term" value="P:regulation of DNA-templated transcription"/>
    <property type="evidence" value="ECO:0007669"/>
    <property type="project" value="InterPro"/>
</dbReference>
<dbReference type="SUPFAM" id="SSF101941">
    <property type="entry name" value="NAC domain"/>
    <property type="match status" value="1"/>
</dbReference>
<organism evidence="2 3">
    <name type="scientific">Cuscuta campestris</name>
    <dbReference type="NCBI Taxonomy" id="132261"/>
    <lineage>
        <taxon>Eukaryota</taxon>
        <taxon>Viridiplantae</taxon>
        <taxon>Streptophyta</taxon>
        <taxon>Embryophyta</taxon>
        <taxon>Tracheophyta</taxon>
        <taxon>Spermatophyta</taxon>
        <taxon>Magnoliopsida</taxon>
        <taxon>eudicotyledons</taxon>
        <taxon>Gunneridae</taxon>
        <taxon>Pentapetalae</taxon>
        <taxon>asterids</taxon>
        <taxon>lamiids</taxon>
        <taxon>Solanales</taxon>
        <taxon>Convolvulaceae</taxon>
        <taxon>Cuscuteae</taxon>
        <taxon>Cuscuta</taxon>
        <taxon>Cuscuta subgen. Grammica</taxon>
        <taxon>Cuscuta sect. Cleistogrammica</taxon>
    </lineage>
</organism>